<protein>
    <recommendedName>
        <fullName evidence="2">Mitochondrial splicing suppressor 51-like C-terminal domain-containing protein</fullName>
    </recommendedName>
</protein>
<reference evidence="4" key="1">
    <citation type="submission" date="2021-02" db="EMBL/GenBank/DDBJ databases">
        <authorList>
            <person name="Dougan E. K."/>
            <person name="Rhodes N."/>
            <person name="Thang M."/>
            <person name="Chan C."/>
        </authorList>
    </citation>
    <scope>NUCLEOTIDE SEQUENCE</scope>
</reference>
<evidence type="ECO:0000313" key="6">
    <source>
        <dbReference type="Proteomes" id="UP000654075"/>
    </source>
</evidence>
<keyword evidence="6" id="KW-1185">Reference proteome</keyword>
<dbReference type="EMBL" id="CAJNNV010025539">
    <property type="protein sequence ID" value="CAE8614987.1"/>
    <property type="molecule type" value="Genomic_DNA"/>
</dbReference>
<gene>
    <name evidence="3" type="ORF">PGLA1383_LOCUS32701</name>
    <name evidence="4" type="ORF">PGLA2088_LOCUS44814</name>
</gene>
<dbReference type="Proteomes" id="UP000654075">
    <property type="component" value="Unassembled WGS sequence"/>
</dbReference>
<name>A0A813LGX1_POLGL</name>
<evidence type="ECO:0000313" key="5">
    <source>
        <dbReference type="Proteomes" id="UP000626109"/>
    </source>
</evidence>
<dbReference type="Pfam" id="PF20179">
    <property type="entry name" value="MSS51_C"/>
    <property type="match status" value="1"/>
</dbReference>
<evidence type="ECO:0000313" key="3">
    <source>
        <dbReference type="EMBL" id="CAE8614987.1"/>
    </source>
</evidence>
<feature type="domain" description="Mitochondrial splicing suppressor 51-like C-terminal" evidence="2">
    <location>
        <begin position="161"/>
        <end position="296"/>
    </location>
</feature>
<proteinExistence type="predicted"/>
<dbReference type="Proteomes" id="UP000626109">
    <property type="component" value="Unassembled WGS sequence"/>
</dbReference>
<dbReference type="AlphaFoldDB" id="A0A813LGX1"/>
<comment type="caution">
    <text evidence="4">The sequence shown here is derived from an EMBL/GenBank/DDBJ whole genome shotgun (WGS) entry which is preliminary data.</text>
</comment>
<organism evidence="4 5">
    <name type="scientific">Polarella glacialis</name>
    <name type="common">Dinoflagellate</name>
    <dbReference type="NCBI Taxonomy" id="89957"/>
    <lineage>
        <taxon>Eukaryota</taxon>
        <taxon>Sar</taxon>
        <taxon>Alveolata</taxon>
        <taxon>Dinophyceae</taxon>
        <taxon>Suessiales</taxon>
        <taxon>Suessiaceae</taxon>
        <taxon>Polarella</taxon>
    </lineage>
</organism>
<sequence>MAAQVAKLALDHADGGEDKGELRALAWAASADPVARGCPVFIDFGRLVGMGSLGVGDVSLLAAKVAATGSSLTAADKRLLDAGPTSRASPGRTLRLSQSQAEARRLVEDWVFSDGELSQDTHSQVMSAASTRSLSSGASLTLPAVAILAARRLIAEVLLANRVRSTGEIVIHFLGAVERRTAEGDMDLSWLRSALARLLDLPDLRLVAVLVGFLGAAPDGAEALAQSYAQKSAGWPGVEVTCRKGLFHDVVGGLPQPDLCVLGNAGFEAHFLQWAPTIALLRDSNVPMAVSGYTKVGGALSHDAPASLDAASVLSVQVLQAPSRNLVAGRLPDEGRCYCGRSLRPASADGIASSGCWLLLRGRAENGVGPPRSPEELEAAWRSFRFKFLRRVAYEERVEGHYDAMASVATFLDAVDAGEEVLNPEDGLKELVLRAMKRPMNVAKAGLEGPDGQDPCHNAEALEA</sequence>
<feature type="region of interest" description="Disordered" evidence="1">
    <location>
        <begin position="445"/>
        <end position="464"/>
    </location>
</feature>
<accession>A0A813LGX1</accession>
<evidence type="ECO:0000313" key="4">
    <source>
        <dbReference type="EMBL" id="CAE8727424.1"/>
    </source>
</evidence>
<dbReference type="InterPro" id="IPR046824">
    <property type="entry name" value="Mss51-like_C"/>
</dbReference>
<evidence type="ECO:0000256" key="1">
    <source>
        <dbReference type="SAM" id="MobiDB-lite"/>
    </source>
</evidence>
<evidence type="ECO:0000259" key="2">
    <source>
        <dbReference type="Pfam" id="PF20179"/>
    </source>
</evidence>
<dbReference type="EMBL" id="CAJNNW010035388">
    <property type="protein sequence ID" value="CAE8727424.1"/>
    <property type="molecule type" value="Genomic_DNA"/>
</dbReference>